<dbReference type="AlphaFoldDB" id="A0A380JHB6"/>
<gene>
    <name evidence="9" type="primary">add</name>
    <name evidence="11" type="ORF">NCTC11391_01788</name>
</gene>
<evidence type="ECO:0000256" key="1">
    <source>
        <dbReference type="ARBA" id="ARBA00012784"/>
    </source>
</evidence>
<dbReference type="GO" id="GO:0046103">
    <property type="term" value="P:inosine biosynthetic process"/>
    <property type="evidence" value="ECO:0007669"/>
    <property type="project" value="TreeGrafter"/>
</dbReference>
<protein>
    <recommendedName>
        <fullName evidence="1 9">Adenosine deaminase</fullName>
        <ecNumber evidence="1 9">3.5.4.4</ecNumber>
    </recommendedName>
    <alternativeName>
        <fullName evidence="6 9">Adenosine aminohydrolase</fullName>
    </alternativeName>
</protein>
<dbReference type="Proteomes" id="UP000254082">
    <property type="component" value="Unassembled WGS sequence"/>
</dbReference>
<dbReference type="EC" id="3.5.4.4" evidence="1 9"/>
<keyword evidence="12" id="KW-1185">Reference proteome</keyword>
<dbReference type="SUPFAM" id="SSF51556">
    <property type="entry name" value="Metallo-dependent hydrolases"/>
    <property type="match status" value="1"/>
</dbReference>
<dbReference type="PANTHER" id="PTHR11409">
    <property type="entry name" value="ADENOSINE DEAMINASE"/>
    <property type="match status" value="1"/>
</dbReference>
<feature type="binding site" evidence="9">
    <location>
        <position position="13"/>
    </location>
    <ligand>
        <name>substrate</name>
    </ligand>
</feature>
<dbReference type="InterPro" id="IPR032466">
    <property type="entry name" value="Metal_Hydrolase"/>
</dbReference>
<dbReference type="InterPro" id="IPR028893">
    <property type="entry name" value="A_deaminase"/>
</dbReference>
<dbReference type="GO" id="GO:0009117">
    <property type="term" value="P:nucleotide metabolic process"/>
    <property type="evidence" value="ECO:0007669"/>
    <property type="project" value="UniProtKB-KW"/>
</dbReference>
<dbReference type="Gene3D" id="3.20.20.140">
    <property type="entry name" value="Metal-dependent hydrolases"/>
    <property type="match status" value="1"/>
</dbReference>
<comment type="catalytic activity">
    <reaction evidence="8">
        <text>2'-deoxyadenosine + H2O + H(+) = 2'-deoxyinosine + NH4(+)</text>
        <dbReference type="Rhea" id="RHEA:28190"/>
        <dbReference type="ChEBI" id="CHEBI:15377"/>
        <dbReference type="ChEBI" id="CHEBI:15378"/>
        <dbReference type="ChEBI" id="CHEBI:17256"/>
        <dbReference type="ChEBI" id="CHEBI:28938"/>
        <dbReference type="ChEBI" id="CHEBI:28997"/>
        <dbReference type="EC" id="3.5.4.4"/>
    </reaction>
    <physiologicalReaction direction="left-to-right" evidence="8">
        <dbReference type="Rhea" id="RHEA:28191"/>
    </physiologicalReaction>
</comment>
<dbReference type="EMBL" id="UHFA01000002">
    <property type="protein sequence ID" value="SUN36871.1"/>
    <property type="molecule type" value="Genomic_DNA"/>
</dbReference>
<dbReference type="CDD" id="cd01320">
    <property type="entry name" value="ADA"/>
    <property type="match status" value="1"/>
</dbReference>
<organism evidence="11 12">
    <name type="scientific">Streptococcus downei MFe28</name>
    <dbReference type="NCBI Taxonomy" id="764290"/>
    <lineage>
        <taxon>Bacteria</taxon>
        <taxon>Bacillati</taxon>
        <taxon>Bacillota</taxon>
        <taxon>Bacilli</taxon>
        <taxon>Lactobacillales</taxon>
        <taxon>Streptococcaceae</taxon>
        <taxon>Streptococcus</taxon>
    </lineage>
</organism>
<feature type="binding site" evidence="9">
    <location>
        <position position="168"/>
    </location>
    <ligand>
        <name>substrate</name>
    </ligand>
</feature>
<evidence type="ECO:0000256" key="4">
    <source>
        <dbReference type="ARBA" id="ARBA00022833"/>
    </source>
</evidence>
<feature type="active site" description="Proton donor" evidence="9">
    <location>
        <position position="198"/>
    </location>
</feature>
<evidence type="ECO:0000256" key="2">
    <source>
        <dbReference type="ARBA" id="ARBA00022723"/>
    </source>
</evidence>
<evidence type="ECO:0000256" key="9">
    <source>
        <dbReference type="HAMAP-Rule" id="MF_00540"/>
    </source>
</evidence>
<reference evidence="11 12" key="1">
    <citation type="submission" date="2018-06" db="EMBL/GenBank/DDBJ databases">
        <authorList>
            <consortium name="Pathogen Informatics"/>
            <person name="Doyle S."/>
        </authorList>
    </citation>
    <scope>NUCLEOTIDE SEQUENCE [LARGE SCALE GENOMIC DNA]</scope>
    <source>
        <strain evidence="12">NCTC 11391</strain>
    </source>
</reference>
<comment type="similarity">
    <text evidence="9">Belongs to the metallo-dependent hydrolases superfamily. Adenosine and AMP deaminases family. Adenosine deaminase subfamily.</text>
</comment>
<evidence type="ECO:0000256" key="6">
    <source>
        <dbReference type="ARBA" id="ARBA00031852"/>
    </source>
</evidence>
<dbReference type="GO" id="GO:0043103">
    <property type="term" value="P:hypoxanthine salvage"/>
    <property type="evidence" value="ECO:0007669"/>
    <property type="project" value="TreeGrafter"/>
</dbReference>
<comment type="function">
    <text evidence="9">Catalyzes the hydrolytic deamination of adenosine and 2-deoxyadenosine.</text>
</comment>
<evidence type="ECO:0000256" key="5">
    <source>
        <dbReference type="ARBA" id="ARBA00023080"/>
    </source>
</evidence>
<feature type="domain" description="Adenosine deaminase" evidence="10">
    <location>
        <begin position="7"/>
        <end position="326"/>
    </location>
</feature>
<comment type="cofactor">
    <cofactor evidence="9">
        <name>Zn(2+)</name>
        <dbReference type="ChEBI" id="CHEBI:29105"/>
    </cofactor>
    <text evidence="9">Binds 1 zinc ion per subunit.</text>
</comment>
<dbReference type="GO" id="GO:0009168">
    <property type="term" value="P:purine ribonucleoside monophosphate biosynthetic process"/>
    <property type="evidence" value="ECO:0007669"/>
    <property type="project" value="UniProtKB-UniRule"/>
</dbReference>
<feature type="binding site" evidence="9">
    <location>
        <position position="11"/>
    </location>
    <ligand>
        <name>Zn(2+)</name>
        <dbReference type="ChEBI" id="CHEBI:29105"/>
        <note>catalytic</note>
    </ligand>
</feature>
<keyword evidence="5 9" id="KW-0546">Nucleotide metabolism</keyword>
<dbReference type="InterPro" id="IPR001365">
    <property type="entry name" value="A_deaminase_dom"/>
</dbReference>
<feature type="binding site" evidence="9">
    <location>
        <position position="275"/>
    </location>
    <ligand>
        <name>Zn(2+)</name>
        <dbReference type="ChEBI" id="CHEBI:29105"/>
        <note>catalytic</note>
    </ligand>
</feature>
<dbReference type="HAMAP" id="MF_00540">
    <property type="entry name" value="A_deaminase"/>
    <property type="match status" value="1"/>
</dbReference>
<evidence type="ECO:0000256" key="8">
    <source>
        <dbReference type="ARBA" id="ARBA00049213"/>
    </source>
</evidence>
<dbReference type="InterPro" id="IPR006330">
    <property type="entry name" value="Ado/ade_deaminase"/>
</dbReference>
<evidence type="ECO:0000313" key="11">
    <source>
        <dbReference type="EMBL" id="SUN36871.1"/>
    </source>
</evidence>
<dbReference type="Pfam" id="PF00962">
    <property type="entry name" value="A_deaminase"/>
    <property type="match status" value="1"/>
</dbReference>
<name>A0A380JHB6_STRDO</name>
<dbReference type="RefSeq" id="WP_115325127.1">
    <property type="nucleotide sequence ID" value="NZ_UHFA01000002.1"/>
</dbReference>
<feature type="site" description="Important for catalytic activity" evidence="9">
    <location>
        <position position="218"/>
    </location>
</feature>
<sequence length="335" mass="37178">MYQKLAKTELHCHLDGSLSLPTIRQLAQIADITIPASDSDLRALVTAPQHCQNLMDYLRTFDFIRPLLQTQEALELAAYDVARQQAQENVIYSEIRFAPELSMDQGLTASQTIQAVLAGLKRAHEGFGIVSRALVCGMRQSDPDLTWDILSEVAHLAPQGLAGFDFAGDEHAFPPAKIQELIKKVQDLGYPLTLHAGECGCPQHIVQTLEMGIKRMGHAAAITHHPEIIAEFVKEGAVAELCLTSNLQTKAAPSLTDYPYQELRKAGAKITINTDNRTVSDTNLTKEYRLFNQYFATSPADFLTFNQNAISAAFTSQEEKDQLSRMLEEAYQPYL</sequence>
<accession>A0A380JHB6</accession>
<evidence type="ECO:0000256" key="7">
    <source>
        <dbReference type="ARBA" id="ARBA00047989"/>
    </source>
</evidence>
<comment type="caution">
    <text evidence="9">Lacks conserved residue(s) required for the propagation of feature annotation.</text>
</comment>
<keyword evidence="4 9" id="KW-0862">Zinc</keyword>
<feature type="binding site" evidence="9">
    <location>
        <position position="15"/>
    </location>
    <ligand>
        <name>substrate</name>
    </ligand>
</feature>
<dbReference type="GO" id="GO:0004000">
    <property type="term" value="F:adenosine deaminase activity"/>
    <property type="evidence" value="ECO:0007669"/>
    <property type="project" value="UniProtKB-UniRule"/>
</dbReference>
<dbReference type="OrthoDB" id="9779574at2"/>
<keyword evidence="3 9" id="KW-0378">Hydrolase</keyword>
<evidence type="ECO:0000256" key="3">
    <source>
        <dbReference type="ARBA" id="ARBA00022801"/>
    </source>
</evidence>
<feature type="binding site" evidence="9">
    <location>
        <position position="13"/>
    </location>
    <ligand>
        <name>Zn(2+)</name>
        <dbReference type="ChEBI" id="CHEBI:29105"/>
        <note>catalytic</note>
    </ligand>
</feature>
<dbReference type="GO" id="GO:0006154">
    <property type="term" value="P:adenosine catabolic process"/>
    <property type="evidence" value="ECO:0007669"/>
    <property type="project" value="TreeGrafter"/>
</dbReference>
<evidence type="ECO:0000313" key="12">
    <source>
        <dbReference type="Proteomes" id="UP000254082"/>
    </source>
</evidence>
<dbReference type="PANTHER" id="PTHR11409:SF43">
    <property type="entry name" value="ADENOSINE DEAMINASE"/>
    <property type="match status" value="1"/>
</dbReference>
<proteinExistence type="inferred from homology"/>
<feature type="binding site" evidence="9">
    <location>
        <position position="195"/>
    </location>
    <ligand>
        <name>Zn(2+)</name>
        <dbReference type="ChEBI" id="CHEBI:29105"/>
        <note>catalytic</note>
    </ligand>
</feature>
<dbReference type="GO" id="GO:0046936">
    <property type="term" value="F:2'-deoxyadenosine deaminase activity"/>
    <property type="evidence" value="ECO:0007669"/>
    <property type="project" value="RHEA"/>
</dbReference>
<evidence type="ECO:0000259" key="10">
    <source>
        <dbReference type="Pfam" id="PF00962"/>
    </source>
</evidence>
<keyword evidence="2 9" id="KW-0479">Metal-binding</keyword>
<dbReference type="GO" id="GO:0008270">
    <property type="term" value="F:zinc ion binding"/>
    <property type="evidence" value="ECO:0007669"/>
    <property type="project" value="UniProtKB-UniRule"/>
</dbReference>
<dbReference type="GO" id="GO:0005829">
    <property type="term" value="C:cytosol"/>
    <property type="evidence" value="ECO:0007669"/>
    <property type="project" value="TreeGrafter"/>
</dbReference>
<comment type="catalytic activity">
    <reaction evidence="7">
        <text>adenosine + H2O + H(+) = inosine + NH4(+)</text>
        <dbReference type="Rhea" id="RHEA:24408"/>
        <dbReference type="ChEBI" id="CHEBI:15377"/>
        <dbReference type="ChEBI" id="CHEBI:15378"/>
        <dbReference type="ChEBI" id="CHEBI:16335"/>
        <dbReference type="ChEBI" id="CHEBI:17596"/>
        <dbReference type="ChEBI" id="CHEBI:28938"/>
        <dbReference type="EC" id="3.5.4.4"/>
    </reaction>
    <physiologicalReaction direction="left-to-right" evidence="7">
        <dbReference type="Rhea" id="RHEA:24409"/>
    </physiologicalReaction>
</comment>
<dbReference type="NCBIfam" id="TIGR01430">
    <property type="entry name" value="aden_deam"/>
    <property type="match status" value="1"/>
</dbReference>